<feature type="region of interest" description="Disordered" evidence="1">
    <location>
        <begin position="34"/>
        <end position="53"/>
    </location>
</feature>
<dbReference type="EMBL" id="HACG01035563">
    <property type="protein sequence ID" value="CEK82428.1"/>
    <property type="molecule type" value="Transcribed_RNA"/>
</dbReference>
<accession>A0A0B7ANP1</accession>
<evidence type="ECO:0000256" key="1">
    <source>
        <dbReference type="SAM" id="MobiDB-lite"/>
    </source>
</evidence>
<name>A0A0B7ANP1_9EUPU</name>
<protein>
    <recommendedName>
        <fullName evidence="3">RNase H type-1 domain-containing protein</fullName>
    </recommendedName>
</protein>
<gene>
    <name evidence="2" type="primary">ORF131462</name>
</gene>
<dbReference type="AlphaFoldDB" id="A0A0B7ANP1"/>
<proteinExistence type="predicted"/>
<sequence length="53" mass="5894">MKSLIMTIYVNNVSYYAHKYIQLKGNERADPLAGNATIENGSSMDRSDTINAL</sequence>
<evidence type="ECO:0000313" key="2">
    <source>
        <dbReference type="EMBL" id="CEK82428.1"/>
    </source>
</evidence>
<evidence type="ECO:0008006" key="3">
    <source>
        <dbReference type="Google" id="ProtNLM"/>
    </source>
</evidence>
<organism evidence="2">
    <name type="scientific">Arion vulgaris</name>
    <dbReference type="NCBI Taxonomy" id="1028688"/>
    <lineage>
        <taxon>Eukaryota</taxon>
        <taxon>Metazoa</taxon>
        <taxon>Spiralia</taxon>
        <taxon>Lophotrochozoa</taxon>
        <taxon>Mollusca</taxon>
        <taxon>Gastropoda</taxon>
        <taxon>Heterobranchia</taxon>
        <taxon>Euthyneura</taxon>
        <taxon>Panpulmonata</taxon>
        <taxon>Eupulmonata</taxon>
        <taxon>Stylommatophora</taxon>
        <taxon>Helicina</taxon>
        <taxon>Arionoidea</taxon>
        <taxon>Arionidae</taxon>
        <taxon>Arion</taxon>
    </lineage>
</organism>
<reference evidence="2" key="1">
    <citation type="submission" date="2014-12" db="EMBL/GenBank/DDBJ databases">
        <title>Insight into the proteome of Arion vulgaris.</title>
        <authorList>
            <person name="Aradska J."/>
            <person name="Bulat T."/>
            <person name="Smidak R."/>
            <person name="Sarate P."/>
            <person name="Gangsoo J."/>
            <person name="Sialana F."/>
            <person name="Bilban M."/>
            <person name="Lubec G."/>
        </authorList>
    </citation>
    <scope>NUCLEOTIDE SEQUENCE</scope>
    <source>
        <tissue evidence="2">Skin</tissue>
    </source>
</reference>
<feature type="compositionally biased region" description="Polar residues" evidence="1">
    <location>
        <begin position="37"/>
        <end position="53"/>
    </location>
</feature>